<feature type="region of interest" description="Disordered" evidence="1">
    <location>
        <begin position="19"/>
        <end position="58"/>
    </location>
</feature>
<organism evidence="2 3">
    <name type="scientific">Lactobacillus delbrueckii</name>
    <dbReference type="NCBI Taxonomy" id="1584"/>
    <lineage>
        <taxon>Bacteria</taxon>
        <taxon>Bacillati</taxon>
        <taxon>Bacillota</taxon>
        <taxon>Bacilli</taxon>
        <taxon>Lactobacillales</taxon>
        <taxon>Lactobacillaceae</taxon>
        <taxon>Lactobacillus</taxon>
    </lineage>
</organism>
<proteinExistence type="predicted"/>
<protein>
    <submittedName>
        <fullName evidence="2">Uncharacterized protein</fullName>
    </submittedName>
</protein>
<evidence type="ECO:0000313" key="3">
    <source>
        <dbReference type="Proteomes" id="UP001054884"/>
    </source>
</evidence>
<feature type="compositionally biased region" description="Polar residues" evidence="1">
    <location>
        <begin position="109"/>
        <end position="120"/>
    </location>
</feature>
<reference evidence="2 3" key="1">
    <citation type="journal article" date="2022" name="J. Dairy Sci.">
        <title>Genetic diversity of Lactobacillus delbrueckii isolated from raw milk in Hokkaido, Japan.</title>
        <authorList>
            <person name="Tsuchihashi H."/>
            <person name="Ichikawa A."/>
            <person name="Takeda M."/>
            <person name="Koizumi A."/>
            <person name="Mizoguchi C."/>
            <person name="Ishida T."/>
            <person name="Kimura K."/>
        </authorList>
    </citation>
    <scope>NUCLEOTIDE SEQUENCE [LARGE SCALE GENOMIC DNA]</scope>
    <source>
        <strain evidence="2 3">ME-791</strain>
    </source>
</reference>
<evidence type="ECO:0000256" key="1">
    <source>
        <dbReference type="SAM" id="MobiDB-lite"/>
    </source>
</evidence>
<comment type="caution">
    <text evidence="2">The sequence shown here is derived from an EMBL/GenBank/DDBJ whole genome shotgun (WGS) entry which is preliminary data.</text>
</comment>
<dbReference type="EMBL" id="BNHY01000022">
    <property type="protein sequence ID" value="GHN33972.1"/>
    <property type="molecule type" value="Genomic_DNA"/>
</dbReference>
<evidence type="ECO:0000313" key="2">
    <source>
        <dbReference type="EMBL" id="GHN33972.1"/>
    </source>
</evidence>
<accession>A0ABD0AFS7</accession>
<dbReference type="Proteomes" id="UP001054884">
    <property type="component" value="Unassembled WGS sequence"/>
</dbReference>
<dbReference type="AlphaFoldDB" id="A0ABD0AFS7"/>
<feature type="region of interest" description="Disordered" evidence="1">
    <location>
        <begin position="97"/>
        <end position="120"/>
    </location>
</feature>
<name>A0ABD0AFS7_9LACO</name>
<gene>
    <name evidence="2" type="ORF">ME791_11240</name>
</gene>
<sequence>MPAMARKLPIKKSFLKPWLSKSRPITGPKKADKRLPRSAGQGTGLQTQLRQVRDDEGQADLDELQESVDEQTQVKAGIFQNGNIDDVGLAFLLGQLEEDDKGNDRDQKSAPNQRTGKARA</sequence>